<evidence type="ECO:0000313" key="3">
    <source>
        <dbReference type="Proteomes" id="UP000294567"/>
    </source>
</evidence>
<feature type="transmembrane region" description="Helical" evidence="1">
    <location>
        <begin position="56"/>
        <end position="74"/>
    </location>
</feature>
<dbReference type="AlphaFoldDB" id="A0A4R3KTL2"/>
<name>A0A4R3KTL2_9FIRM</name>
<keyword evidence="1" id="KW-1133">Transmembrane helix</keyword>
<dbReference type="Proteomes" id="UP000294567">
    <property type="component" value="Unassembled WGS sequence"/>
</dbReference>
<evidence type="ECO:0000313" key="2">
    <source>
        <dbReference type="EMBL" id="TCS87092.1"/>
    </source>
</evidence>
<accession>A0A4R3KTL2</accession>
<dbReference type="OrthoDB" id="2086750at2"/>
<keyword evidence="3" id="KW-1185">Reference proteome</keyword>
<feature type="transmembrane region" description="Helical" evidence="1">
    <location>
        <begin position="5"/>
        <end position="23"/>
    </location>
</feature>
<dbReference type="RefSeq" id="WP_132029086.1">
    <property type="nucleotide sequence ID" value="NZ_CP068564.1"/>
</dbReference>
<keyword evidence="1" id="KW-0812">Transmembrane</keyword>
<proteinExistence type="predicted"/>
<gene>
    <name evidence="2" type="ORF">EDD65_11250</name>
</gene>
<feature type="transmembrane region" description="Helical" evidence="1">
    <location>
        <begin position="29"/>
        <end position="49"/>
    </location>
</feature>
<reference evidence="2 3" key="1">
    <citation type="submission" date="2019-03" db="EMBL/GenBank/DDBJ databases">
        <title>Genomic Encyclopedia of Type Strains, Phase IV (KMG-IV): sequencing the most valuable type-strain genomes for metagenomic binning, comparative biology and taxonomic classification.</title>
        <authorList>
            <person name="Goeker M."/>
        </authorList>
    </citation>
    <scope>NUCLEOTIDE SEQUENCE [LARGE SCALE GENOMIC DNA]</scope>
    <source>
        <strain evidence="2 3">DSM 26752</strain>
    </source>
</reference>
<comment type="caution">
    <text evidence="2">The sequence shown here is derived from an EMBL/GenBank/DDBJ whole genome shotgun (WGS) entry which is preliminary data.</text>
</comment>
<evidence type="ECO:0000256" key="1">
    <source>
        <dbReference type="SAM" id="Phobius"/>
    </source>
</evidence>
<sequence>MNKKLIKFLMLMAYCIPYGYLAMNGDATSGTMIFYGSMIAGFGTLCRTAIRTHNTIILVIGNILSFISSYFFILRKLQSEVWSWYFKPFTPVGFLVLITIVSFIIQIASIIIVKARKTSTNSDNA</sequence>
<protein>
    <submittedName>
        <fullName evidence="2">Uncharacterized protein</fullName>
    </submittedName>
</protein>
<organism evidence="2 3">
    <name type="scientific">Keratinibaculum paraultunense</name>
    <dbReference type="NCBI Taxonomy" id="1278232"/>
    <lineage>
        <taxon>Bacteria</taxon>
        <taxon>Bacillati</taxon>
        <taxon>Bacillota</taxon>
        <taxon>Tissierellia</taxon>
        <taxon>Tissierellales</taxon>
        <taxon>Tepidimicrobiaceae</taxon>
        <taxon>Keratinibaculum</taxon>
    </lineage>
</organism>
<dbReference type="EMBL" id="SMAE01000012">
    <property type="protein sequence ID" value="TCS87092.1"/>
    <property type="molecule type" value="Genomic_DNA"/>
</dbReference>
<feature type="transmembrane region" description="Helical" evidence="1">
    <location>
        <begin position="94"/>
        <end position="113"/>
    </location>
</feature>
<keyword evidence="1" id="KW-0472">Membrane</keyword>